<evidence type="ECO:0000313" key="2">
    <source>
        <dbReference type="Proteomes" id="UP000054485"/>
    </source>
</evidence>
<reference evidence="1 2" key="1">
    <citation type="submission" date="2014-04" db="EMBL/GenBank/DDBJ databases">
        <authorList>
            <consortium name="DOE Joint Genome Institute"/>
            <person name="Kuo A."/>
            <person name="Ruytinx J."/>
            <person name="Rineau F."/>
            <person name="Colpaert J."/>
            <person name="Kohler A."/>
            <person name="Nagy L.G."/>
            <person name="Floudas D."/>
            <person name="Copeland A."/>
            <person name="Barry K.W."/>
            <person name="Cichocki N."/>
            <person name="Veneault-Fourrey C."/>
            <person name="LaButti K."/>
            <person name="Lindquist E.A."/>
            <person name="Lipzen A."/>
            <person name="Lundell T."/>
            <person name="Morin E."/>
            <person name="Murat C."/>
            <person name="Sun H."/>
            <person name="Tunlid A."/>
            <person name="Henrissat B."/>
            <person name="Grigoriev I.V."/>
            <person name="Hibbett D.S."/>
            <person name="Martin F."/>
            <person name="Nordberg H.P."/>
            <person name="Cantor M.N."/>
            <person name="Hua S.X."/>
        </authorList>
    </citation>
    <scope>NUCLEOTIDE SEQUENCE [LARGE SCALE GENOMIC DNA]</scope>
    <source>
        <strain evidence="1 2">UH-Slu-Lm8-n1</strain>
    </source>
</reference>
<dbReference type="EMBL" id="KN835445">
    <property type="protein sequence ID" value="KIK37524.1"/>
    <property type="molecule type" value="Genomic_DNA"/>
</dbReference>
<gene>
    <name evidence="1" type="ORF">CY34DRAFT_810242</name>
</gene>
<sequence>MCPVKDDIFDVVFLPGYRPDRTSMIVLVIPPCALNNKDFLSFINTGTVFPGSLDEPASASAVMWALLWDMCSKQKCQYFAVTTYEFWAFGNFNHDMETAYVSDLFRAPVYAYDVEIEMEWFLAALVRVPEILLFWMAACVGAGGILRTPCDNETSS</sequence>
<reference evidence="2" key="2">
    <citation type="submission" date="2015-01" db="EMBL/GenBank/DDBJ databases">
        <title>Evolutionary Origins and Diversification of the Mycorrhizal Mutualists.</title>
        <authorList>
            <consortium name="DOE Joint Genome Institute"/>
            <consortium name="Mycorrhizal Genomics Consortium"/>
            <person name="Kohler A."/>
            <person name="Kuo A."/>
            <person name="Nagy L.G."/>
            <person name="Floudas D."/>
            <person name="Copeland A."/>
            <person name="Barry K.W."/>
            <person name="Cichocki N."/>
            <person name="Veneault-Fourrey C."/>
            <person name="LaButti K."/>
            <person name="Lindquist E.A."/>
            <person name="Lipzen A."/>
            <person name="Lundell T."/>
            <person name="Morin E."/>
            <person name="Murat C."/>
            <person name="Riley R."/>
            <person name="Ohm R."/>
            <person name="Sun H."/>
            <person name="Tunlid A."/>
            <person name="Henrissat B."/>
            <person name="Grigoriev I.V."/>
            <person name="Hibbett D.S."/>
            <person name="Martin F."/>
        </authorList>
    </citation>
    <scope>NUCLEOTIDE SEQUENCE [LARGE SCALE GENOMIC DNA]</scope>
    <source>
        <strain evidence="2">UH-Slu-Lm8-n1</strain>
    </source>
</reference>
<protein>
    <submittedName>
        <fullName evidence="1">Uncharacterized protein</fullName>
    </submittedName>
</protein>
<dbReference type="OrthoDB" id="2997350at2759"/>
<organism evidence="1 2">
    <name type="scientific">Suillus luteus UH-Slu-Lm8-n1</name>
    <dbReference type="NCBI Taxonomy" id="930992"/>
    <lineage>
        <taxon>Eukaryota</taxon>
        <taxon>Fungi</taxon>
        <taxon>Dikarya</taxon>
        <taxon>Basidiomycota</taxon>
        <taxon>Agaricomycotina</taxon>
        <taxon>Agaricomycetes</taxon>
        <taxon>Agaricomycetidae</taxon>
        <taxon>Boletales</taxon>
        <taxon>Suillineae</taxon>
        <taxon>Suillaceae</taxon>
        <taxon>Suillus</taxon>
    </lineage>
</organism>
<dbReference type="Proteomes" id="UP000054485">
    <property type="component" value="Unassembled WGS sequence"/>
</dbReference>
<dbReference type="HOGENOM" id="CLU_1687880_0_0_1"/>
<name>A0A0D0AHE2_9AGAM</name>
<accession>A0A0D0AHE2</accession>
<dbReference type="AlphaFoldDB" id="A0A0D0AHE2"/>
<dbReference type="InParanoid" id="A0A0D0AHE2"/>
<keyword evidence="2" id="KW-1185">Reference proteome</keyword>
<proteinExistence type="predicted"/>
<evidence type="ECO:0000313" key="1">
    <source>
        <dbReference type="EMBL" id="KIK37524.1"/>
    </source>
</evidence>